<dbReference type="NCBIfam" id="NF005559">
    <property type="entry name" value="PRK07231.1"/>
    <property type="match status" value="1"/>
</dbReference>
<gene>
    <name evidence="3" type="ORF">E0H75_02555</name>
</gene>
<evidence type="ECO:0000256" key="1">
    <source>
        <dbReference type="ARBA" id="ARBA00006484"/>
    </source>
</evidence>
<accession>A0A4R0K0V9</accession>
<dbReference type="Gene3D" id="3.40.50.720">
    <property type="entry name" value="NAD(P)-binding Rossmann-like Domain"/>
    <property type="match status" value="1"/>
</dbReference>
<protein>
    <submittedName>
        <fullName evidence="3">Glucose 1-dehydrogenase</fullName>
        <ecNumber evidence="3">1.1.1.47</ecNumber>
    </submittedName>
</protein>
<dbReference type="PRINTS" id="PR00081">
    <property type="entry name" value="GDHRDH"/>
</dbReference>
<organism evidence="3 4">
    <name type="scientific">Kribbella capetownensis</name>
    <dbReference type="NCBI Taxonomy" id="1572659"/>
    <lineage>
        <taxon>Bacteria</taxon>
        <taxon>Bacillati</taxon>
        <taxon>Actinomycetota</taxon>
        <taxon>Actinomycetes</taxon>
        <taxon>Propionibacteriales</taxon>
        <taxon>Kribbellaceae</taxon>
        <taxon>Kribbella</taxon>
    </lineage>
</organism>
<dbReference type="PANTHER" id="PTHR43639">
    <property type="entry name" value="OXIDOREDUCTASE, SHORT-CHAIN DEHYDROGENASE/REDUCTASE FAMILY (AFU_ORTHOLOGUE AFUA_5G02870)"/>
    <property type="match status" value="1"/>
</dbReference>
<comment type="caution">
    <text evidence="3">The sequence shown here is derived from an EMBL/GenBank/DDBJ whole genome shotgun (WGS) entry which is preliminary data.</text>
</comment>
<comment type="similarity">
    <text evidence="1">Belongs to the short-chain dehydrogenases/reductases (SDR) family.</text>
</comment>
<dbReference type="EC" id="1.1.1.47" evidence="3"/>
<dbReference type="RefSeq" id="WP_131511393.1">
    <property type="nucleotide sequence ID" value="NZ_SJKD01000001.1"/>
</dbReference>
<dbReference type="SUPFAM" id="SSF51735">
    <property type="entry name" value="NAD(P)-binding Rossmann-fold domains"/>
    <property type="match status" value="1"/>
</dbReference>
<dbReference type="PROSITE" id="PS00061">
    <property type="entry name" value="ADH_SHORT"/>
    <property type="match status" value="1"/>
</dbReference>
<dbReference type="EMBL" id="SJKD01000001">
    <property type="protein sequence ID" value="TCC52657.1"/>
    <property type="molecule type" value="Genomic_DNA"/>
</dbReference>
<reference evidence="3 4" key="1">
    <citation type="submission" date="2019-02" db="EMBL/GenBank/DDBJ databases">
        <title>Kribbella capetownensis sp. nov. and Kribbella speibonae sp. nov., isolated from soil.</title>
        <authorList>
            <person name="Curtis S.M."/>
            <person name="Norton I."/>
            <person name="Everest G.J."/>
            <person name="Meyers P.R."/>
        </authorList>
    </citation>
    <scope>NUCLEOTIDE SEQUENCE [LARGE SCALE GENOMIC DNA]</scope>
    <source>
        <strain evidence="3 4">YM53</strain>
    </source>
</reference>
<dbReference type="PANTHER" id="PTHR43639:SF1">
    <property type="entry name" value="SHORT-CHAIN DEHYDROGENASE_REDUCTASE FAMILY PROTEIN"/>
    <property type="match status" value="1"/>
</dbReference>
<dbReference type="CDD" id="cd05233">
    <property type="entry name" value="SDR_c"/>
    <property type="match status" value="1"/>
</dbReference>
<dbReference type="GO" id="GO:0047936">
    <property type="term" value="F:glucose 1-dehydrogenase [NAD(P)+] activity"/>
    <property type="evidence" value="ECO:0007669"/>
    <property type="project" value="UniProtKB-EC"/>
</dbReference>
<dbReference type="InterPro" id="IPR036291">
    <property type="entry name" value="NAD(P)-bd_dom_sf"/>
</dbReference>
<evidence type="ECO:0000313" key="4">
    <source>
        <dbReference type="Proteomes" id="UP000293342"/>
    </source>
</evidence>
<keyword evidence="4" id="KW-1185">Reference proteome</keyword>
<dbReference type="InterPro" id="IPR002347">
    <property type="entry name" value="SDR_fam"/>
</dbReference>
<keyword evidence="2 3" id="KW-0560">Oxidoreductase</keyword>
<dbReference type="Proteomes" id="UP000293342">
    <property type="component" value="Unassembled WGS sequence"/>
</dbReference>
<dbReference type="AlphaFoldDB" id="A0A4R0K0V9"/>
<dbReference type="InterPro" id="IPR020904">
    <property type="entry name" value="Sc_DH/Rdtase_CS"/>
</dbReference>
<proteinExistence type="inferred from homology"/>
<dbReference type="FunFam" id="3.40.50.720:FF:000084">
    <property type="entry name" value="Short-chain dehydrogenase reductase"/>
    <property type="match status" value="1"/>
</dbReference>
<name>A0A4R0K0V9_9ACTN</name>
<dbReference type="Pfam" id="PF13561">
    <property type="entry name" value="adh_short_C2"/>
    <property type="match status" value="1"/>
</dbReference>
<dbReference type="OrthoDB" id="9775296at2"/>
<evidence type="ECO:0000256" key="2">
    <source>
        <dbReference type="ARBA" id="ARBA00023002"/>
    </source>
</evidence>
<sequence length="255" mass="26294">MGYLDFRDQVVVVTGASSGIGAAAAVGFAETGAAVALHYHQNEEGAKHTLGAVQTAGGTASLHQADLADPASAGKLIDDVLAKHGRIDVLVNNAGDLVKRTPVTDVPDEEFHRILDVNLTSVFAVSRKIVPVFRAQGGGSIINVTSIAGRNGGGGGSVVYATSKGAVSTFTRGLAKEVAPDGIRVNAISPGVIKTPFHDRHTGDEQMNAMIGTIPMGRTGTPHECVGTILFLASERMASYVTGQIIEVNGGQLMP</sequence>
<evidence type="ECO:0000313" key="3">
    <source>
        <dbReference type="EMBL" id="TCC52657.1"/>
    </source>
</evidence>
<dbReference type="PRINTS" id="PR00080">
    <property type="entry name" value="SDRFAMILY"/>
</dbReference>